<reference evidence="2" key="1">
    <citation type="submission" date="2016-06" db="EMBL/GenBank/DDBJ databases">
        <authorList>
            <person name="Sutton G."/>
            <person name="Brinkac L."/>
            <person name="Sanka R."/>
            <person name="Adams M."/>
            <person name="Lau E."/>
            <person name="Mehaffy C."/>
            <person name="Tameris M."/>
            <person name="Hatherill M."/>
            <person name="Hanekom W."/>
            <person name="Mahomed H."/>
            <person name="Mcshane H."/>
        </authorList>
    </citation>
    <scope>NUCLEOTIDE SEQUENCE [LARGE SCALE GENOMIC DNA]</scope>
    <source>
        <strain evidence="2">852002-10433_SCH5171157</strain>
    </source>
</reference>
<gene>
    <name evidence="1" type="ORF">A5779_01480</name>
</gene>
<sequence length="150" mass="16497">MDELLSHKLFGDWTDGHRHRAVLVDADFAPDSEAWVEELLTGALAAMANAGVEVTRTPLRNADGRIYLTLDGQDIMALDVDNGSFHDGVHGILGRFDAIAAVRGRRERWNVCGDPVGVGYFVTPEELVTPAGVDVRELDIGEPWYRARPD</sequence>
<dbReference type="AlphaFoldDB" id="A0A1A0VW81"/>
<organism evidence="1 2">
    <name type="scientific">Mycolicibacterium peregrinum</name>
    <name type="common">Mycobacterium peregrinum</name>
    <dbReference type="NCBI Taxonomy" id="43304"/>
    <lineage>
        <taxon>Bacteria</taxon>
        <taxon>Bacillati</taxon>
        <taxon>Actinomycetota</taxon>
        <taxon>Actinomycetes</taxon>
        <taxon>Mycobacteriales</taxon>
        <taxon>Mycobacteriaceae</taxon>
        <taxon>Mycolicibacterium</taxon>
    </lineage>
</organism>
<dbReference type="OrthoDB" id="4631573at2"/>
<evidence type="ECO:0000313" key="1">
    <source>
        <dbReference type="EMBL" id="OBB87487.1"/>
    </source>
</evidence>
<dbReference type="EMBL" id="LZSY01000121">
    <property type="protein sequence ID" value="OBB87487.1"/>
    <property type="molecule type" value="Genomic_DNA"/>
</dbReference>
<comment type="caution">
    <text evidence="1">The sequence shown here is derived from an EMBL/GenBank/DDBJ whole genome shotgun (WGS) entry which is preliminary data.</text>
</comment>
<name>A0A1A0VW81_MYCPR</name>
<protein>
    <submittedName>
        <fullName evidence="1">Uncharacterized protein</fullName>
    </submittedName>
</protein>
<evidence type="ECO:0000313" key="2">
    <source>
        <dbReference type="Proteomes" id="UP000094008"/>
    </source>
</evidence>
<accession>A0A1A0VW81</accession>
<proteinExistence type="predicted"/>
<dbReference type="RefSeq" id="WP_064885042.1">
    <property type="nucleotide sequence ID" value="NZ_LZSY01000121.1"/>
</dbReference>
<dbReference type="Proteomes" id="UP000094008">
    <property type="component" value="Unassembled WGS sequence"/>
</dbReference>